<sequence>MLQDKLVVSIVDEKGSKQFALPRNVKKLILIGIAVISVLFLASFLAMNLLMHQINSIAKQKDSAIAEYHSIYQKNAVLKNLIRKKTDELSAVNSKIGRLEDIMSLQKSHSAKPQQIAQITKVDLENLSDTQKQLLLSLIPNGDPLKNFRSKVPTTNNKYHPLGEIGGAEGGMDYMAEKKTPVYATADGVVVLVQEHGVTSFGNVIRLTHSFGFGSLYAHLDSIVIKKGDFVQKGQLIGYSGSSGRSNGDKLYYEVSFLNNRLNPTTYAQWSIDNFEVVFHKRDGIDWKNLVWAMEDIAKLQKFRLSSAQQKLDSAKDLNTRKSFQSHQ</sequence>
<dbReference type="eggNOG" id="COG0739">
    <property type="taxonomic scope" value="Bacteria"/>
</dbReference>
<proteinExistence type="predicted"/>
<evidence type="ECO:0000313" key="5">
    <source>
        <dbReference type="Proteomes" id="UP000018731"/>
    </source>
</evidence>
<feature type="domain" description="M23ase beta-sheet core" evidence="3">
    <location>
        <begin position="170"/>
        <end position="264"/>
    </location>
</feature>
<keyword evidence="2" id="KW-0472">Membrane</keyword>
<dbReference type="PATRIC" id="fig|1357400.3.peg.600"/>
<gene>
    <name evidence="4" type="ORF">HMPREF2086_00445</name>
</gene>
<dbReference type="Proteomes" id="UP000018731">
    <property type="component" value="Unassembled WGS sequence"/>
</dbReference>
<dbReference type="PANTHER" id="PTHR21666">
    <property type="entry name" value="PEPTIDASE-RELATED"/>
    <property type="match status" value="1"/>
</dbReference>
<dbReference type="EMBL" id="AZJI01000001">
    <property type="protein sequence ID" value="ETD25110.1"/>
    <property type="molecule type" value="Genomic_DNA"/>
</dbReference>
<evidence type="ECO:0000256" key="2">
    <source>
        <dbReference type="SAM" id="Phobius"/>
    </source>
</evidence>
<protein>
    <recommendedName>
        <fullName evidence="3">M23ase beta-sheet core domain-containing protein</fullName>
    </recommendedName>
</protein>
<keyword evidence="1" id="KW-0732">Signal</keyword>
<dbReference type="RefSeq" id="WP_023927128.1">
    <property type="nucleotide sequence ID" value="NZ_KI669454.1"/>
</dbReference>
<keyword evidence="2" id="KW-1133">Transmembrane helix</keyword>
<name>V8CDL4_9HELI</name>
<evidence type="ECO:0000259" key="3">
    <source>
        <dbReference type="Pfam" id="PF01551"/>
    </source>
</evidence>
<dbReference type="InterPro" id="IPR050570">
    <property type="entry name" value="Cell_wall_metabolism_enzyme"/>
</dbReference>
<keyword evidence="2" id="KW-0812">Transmembrane</keyword>
<dbReference type="STRING" id="1357400.HMPREF2086_00445"/>
<dbReference type="AlphaFoldDB" id="V8CDL4"/>
<dbReference type="InterPro" id="IPR011055">
    <property type="entry name" value="Dup_hybrid_motif"/>
</dbReference>
<keyword evidence="5" id="KW-1185">Reference proteome</keyword>
<accession>V8CDL4</accession>
<feature type="transmembrane region" description="Helical" evidence="2">
    <location>
        <begin position="28"/>
        <end position="51"/>
    </location>
</feature>
<comment type="caution">
    <text evidence="4">The sequence shown here is derived from an EMBL/GenBank/DDBJ whole genome shotgun (WGS) entry which is preliminary data.</text>
</comment>
<dbReference type="PANTHER" id="PTHR21666:SF289">
    <property type="entry name" value="L-ALA--D-GLU ENDOPEPTIDASE"/>
    <property type="match status" value="1"/>
</dbReference>
<dbReference type="InterPro" id="IPR016047">
    <property type="entry name" value="M23ase_b-sheet_dom"/>
</dbReference>
<organism evidence="4 5">
    <name type="scientific">Helicobacter macacae MIT 99-5501</name>
    <dbReference type="NCBI Taxonomy" id="1357400"/>
    <lineage>
        <taxon>Bacteria</taxon>
        <taxon>Pseudomonadati</taxon>
        <taxon>Campylobacterota</taxon>
        <taxon>Epsilonproteobacteria</taxon>
        <taxon>Campylobacterales</taxon>
        <taxon>Helicobacteraceae</taxon>
        <taxon>Helicobacter</taxon>
    </lineage>
</organism>
<dbReference type="HOGENOM" id="CLU_029425_2_3_7"/>
<evidence type="ECO:0000313" key="4">
    <source>
        <dbReference type="EMBL" id="ETD25110.1"/>
    </source>
</evidence>
<dbReference type="Gene3D" id="2.70.70.10">
    <property type="entry name" value="Glucose Permease (Domain IIA)"/>
    <property type="match status" value="1"/>
</dbReference>
<dbReference type="CDD" id="cd12797">
    <property type="entry name" value="M23_peptidase"/>
    <property type="match status" value="1"/>
</dbReference>
<dbReference type="SUPFAM" id="SSF51261">
    <property type="entry name" value="Duplicated hybrid motif"/>
    <property type="match status" value="1"/>
</dbReference>
<evidence type="ECO:0000256" key="1">
    <source>
        <dbReference type="ARBA" id="ARBA00022729"/>
    </source>
</evidence>
<dbReference type="OrthoDB" id="9815245at2"/>
<dbReference type="Pfam" id="PF01551">
    <property type="entry name" value="Peptidase_M23"/>
    <property type="match status" value="1"/>
</dbReference>
<dbReference type="GO" id="GO:0004222">
    <property type="term" value="F:metalloendopeptidase activity"/>
    <property type="evidence" value="ECO:0007669"/>
    <property type="project" value="TreeGrafter"/>
</dbReference>
<reference evidence="4 5" key="1">
    <citation type="journal article" date="2014" name="Genome Announc.">
        <title>Draft genome sequences of six enterohepatic helicobacter species isolated from humans and one from rhesus macaques.</title>
        <authorList>
            <person name="Shen Z."/>
            <person name="Sheh A."/>
            <person name="Young S.K."/>
            <person name="Abouelliel A."/>
            <person name="Ward D.V."/>
            <person name="Earl A.M."/>
            <person name="Fox J.G."/>
        </authorList>
    </citation>
    <scope>NUCLEOTIDE SEQUENCE [LARGE SCALE GENOMIC DNA]</scope>
    <source>
        <strain evidence="4 5">MIT 99-5501</strain>
    </source>
</reference>